<feature type="transmembrane region" description="Helical" evidence="1">
    <location>
        <begin position="36"/>
        <end position="56"/>
    </location>
</feature>
<proteinExistence type="predicted"/>
<dbReference type="Pfam" id="PF26047">
    <property type="entry name" value="DUF8015"/>
    <property type="match status" value="1"/>
</dbReference>
<evidence type="ECO:0000313" key="2">
    <source>
        <dbReference type="EMBL" id="SFR89909.1"/>
    </source>
</evidence>
<dbReference type="OrthoDB" id="242410at2157"/>
<protein>
    <submittedName>
        <fullName evidence="2">Uncharacterized protein</fullName>
    </submittedName>
</protein>
<organism evidence="2 3">
    <name type="scientific">Halomicrobium zhouii</name>
    <dbReference type="NCBI Taxonomy" id="767519"/>
    <lineage>
        <taxon>Archaea</taxon>
        <taxon>Methanobacteriati</taxon>
        <taxon>Methanobacteriota</taxon>
        <taxon>Stenosarchaea group</taxon>
        <taxon>Halobacteria</taxon>
        <taxon>Halobacteriales</taxon>
        <taxon>Haloarculaceae</taxon>
        <taxon>Halomicrobium</taxon>
    </lineage>
</organism>
<feature type="transmembrane region" description="Helical" evidence="1">
    <location>
        <begin position="12"/>
        <end position="31"/>
    </location>
</feature>
<dbReference type="AlphaFoldDB" id="A0A1I6KFA0"/>
<dbReference type="EMBL" id="FOZK01000001">
    <property type="protein sequence ID" value="SFR89909.1"/>
    <property type="molecule type" value="Genomic_DNA"/>
</dbReference>
<evidence type="ECO:0000313" key="3">
    <source>
        <dbReference type="Proteomes" id="UP000199062"/>
    </source>
</evidence>
<keyword evidence="1" id="KW-0812">Transmembrane</keyword>
<keyword evidence="1" id="KW-1133">Transmembrane helix</keyword>
<keyword evidence="1" id="KW-0472">Membrane</keyword>
<evidence type="ECO:0000256" key="1">
    <source>
        <dbReference type="SAM" id="Phobius"/>
    </source>
</evidence>
<reference evidence="2 3" key="1">
    <citation type="submission" date="2016-10" db="EMBL/GenBank/DDBJ databases">
        <authorList>
            <person name="de Groot N.N."/>
        </authorList>
    </citation>
    <scope>NUCLEOTIDE SEQUENCE [LARGE SCALE GENOMIC DNA]</scope>
    <source>
        <strain evidence="2 3">CGMCC 1.10457</strain>
    </source>
</reference>
<accession>A0A1I6KFA0</accession>
<dbReference type="InterPro" id="IPR058328">
    <property type="entry name" value="DUF8015"/>
</dbReference>
<keyword evidence="3" id="KW-1185">Reference proteome</keyword>
<gene>
    <name evidence="2" type="ORF">SAMN05216559_0709</name>
</gene>
<sequence length="62" mass="6186">MFPTVPVATADLVLAAVALPMVLAALVGLFYSVQFAIALGAGSVPASGTIGYALFYDPPSDG</sequence>
<dbReference type="RefSeq" id="WP_089813929.1">
    <property type="nucleotide sequence ID" value="NZ_FOZK01000001.1"/>
</dbReference>
<name>A0A1I6KFA0_9EURY</name>
<dbReference type="Proteomes" id="UP000199062">
    <property type="component" value="Unassembled WGS sequence"/>
</dbReference>